<evidence type="ECO:0000256" key="3">
    <source>
        <dbReference type="ARBA" id="ARBA00023125"/>
    </source>
</evidence>
<dbReference type="InterPro" id="IPR036388">
    <property type="entry name" value="WH-like_DNA-bd_sf"/>
</dbReference>
<keyword evidence="4" id="KW-0804">Transcription</keyword>
<dbReference type="OrthoDB" id="9813056at2"/>
<dbReference type="RefSeq" id="WP_108827596.1">
    <property type="nucleotide sequence ID" value="NZ_OMOR01000001.1"/>
</dbReference>
<dbReference type="CDD" id="cd08422">
    <property type="entry name" value="PBP2_CrgA_like"/>
    <property type="match status" value="1"/>
</dbReference>
<dbReference type="PANTHER" id="PTHR30537">
    <property type="entry name" value="HTH-TYPE TRANSCRIPTIONAL REGULATOR"/>
    <property type="match status" value="1"/>
</dbReference>
<dbReference type="InterPro" id="IPR058163">
    <property type="entry name" value="LysR-type_TF_proteobact-type"/>
</dbReference>
<proteinExistence type="inferred from homology"/>
<dbReference type="Pfam" id="PF03466">
    <property type="entry name" value="LysR_substrate"/>
    <property type="match status" value="1"/>
</dbReference>
<dbReference type="PROSITE" id="PS50931">
    <property type="entry name" value="HTH_LYSR"/>
    <property type="match status" value="1"/>
</dbReference>
<dbReference type="InterPro" id="IPR000847">
    <property type="entry name" value="LysR_HTH_N"/>
</dbReference>
<dbReference type="Gene3D" id="1.10.10.10">
    <property type="entry name" value="Winged helix-like DNA-binding domain superfamily/Winged helix DNA-binding domain"/>
    <property type="match status" value="1"/>
</dbReference>
<dbReference type="AlphaFoldDB" id="A0A2R8BBD0"/>
<accession>A0A2R8BBD0</accession>
<dbReference type="PANTHER" id="PTHR30537:SF5">
    <property type="entry name" value="HTH-TYPE TRANSCRIPTIONAL ACTIVATOR TTDR-RELATED"/>
    <property type="match status" value="1"/>
</dbReference>
<protein>
    <submittedName>
        <fullName evidence="6">HTH-type transcriptional regulator DmlR</fullName>
    </submittedName>
</protein>
<comment type="similarity">
    <text evidence="1">Belongs to the LysR transcriptional regulatory family.</text>
</comment>
<dbReference type="Gene3D" id="3.40.190.290">
    <property type="match status" value="1"/>
</dbReference>
<dbReference type="InterPro" id="IPR036390">
    <property type="entry name" value="WH_DNA-bd_sf"/>
</dbReference>
<dbReference type="Pfam" id="PF00126">
    <property type="entry name" value="HTH_1"/>
    <property type="match status" value="1"/>
</dbReference>
<gene>
    <name evidence="6" type="primary">dmlR_1</name>
    <name evidence="6" type="ORF">ASD8599_01111</name>
</gene>
<evidence type="ECO:0000313" key="6">
    <source>
        <dbReference type="EMBL" id="SPH20375.1"/>
    </source>
</evidence>
<keyword evidence="3" id="KW-0238">DNA-binding</keyword>
<reference evidence="6 7" key="1">
    <citation type="submission" date="2018-03" db="EMBL/GenBank/DDBJ databases">
        <authorList>
            <person name="Keele B.F."/>
        </authorList>
    </citation>
    <scope>NUCLEOTIDE SEQUENCE [LARGE SCALE GENOMIC DNA]</scope>
    <source>
        <strain evidence="6 7">CECT 8599</strain>
    </source>
</reference>
<dbReference type="FunFam" id="3.40.190.290:FF:000001">
    <property type="entry name" value="Transcriptional regulator, LysR family"/>
    <property type="match status" value="1"/>
</dbReference>
<evidence type="ECO:0000256" key="1">
    <source>
        <dbReference type="ARBA" id="ARBA00009437"/>
    </source>
</evidence>
<evidence type="ECO:0000256" key="2">
    <source>
        <dbReference type="ARBA" id="ARBA00023015"/>
    </source>
</evidence>
<organism evidence="6 7">
    <name type="scientific">Ascidiaceihabitans donghaensis</name>
    <dbReference type="NCBI Taxonomy" id="1510460"/>
    <lineage>
        <taxon>Bacteria</taxon>
        <taxon>Pseudomonadati</taxon>
        <taxon>Pseudomonadota</taxon>
        <taxon>Alphaproteobacteria</taxon>
        <taxon>Rhodobacterales</taxon>
        <taxon>Paracoccaceae</taxon>
        <taxon>Ascidiaceihabitans</taxon>
    </lineage>
</organism>
<evidence type="ECO:0000256" key="4">
    <source>
        <dbReference type="ARBA" id="ARBA00023163"/>
    </source>
</evidence>
<feature type="domain" description="HTH lysR-type" evidence="5">
    <location>
        <begin position="1"/>
        <end position="59"/>
    </location>
</feature>
<name>A0A2R8BBD0_9RHOB</name>
<dbReference type="GO" id="GO:0003677">
    <property type="term" value="F:DNA binding"/>
    <property type="evidence" value="ECO:0007669"/>
    <property type="project" value="UniProtKB-KW"/>
</dbReference>
<dbReference type="EMBL" id="OMOR01000001">
    <property type="protein sequence ID" value="SPH20375.1"/>
    <property type="molecule type" value="Genomic_DNA"/>
</dbReference>
<keyword evidence="2" id="KW-0805">Transcription regulation</keyword>
<dbReference type="InterPro" id="IPR005119">
    <property type="entry name" value="LysR_subst-bd"/>
</dbReference>
<keyword evidence="7" id="KW-1185">Reference proteome</keyword>
<dbReference type="Proteomes" id="UP000244880">
    <property type="component" value="Unassembled WGS sequence"/>
</dbReference>
<evidence type="ECO:0000259" key="5">
    <source>
        <dbReference type="PROSITE" id="PS50931"/>
    </source>
</evidence>
<dbReference type="SUPFAM" id="SSF46785">
    <property type="entry name" value="Winged helix' DNA-binding domain"/>
    <property type="match status" value="1"/>
</dbReference>
<dbReference type="SUPFAM" id="SSF53850">
    <property type="entry name" value="Periplasmic binding protein-like II"/>
    <property type="match status" value="1"/>
</dbReference>
<sequence>MDTIAGMKTFAAVAAHASFTEGARQVGISTKLASKYIGQLEERLNAQLFNRTTRSVTLTDTGRSYYDRCLPLLEQFDELEGLVQQRQSELAGRIRITAPTGYGSSQLVHLLKPFQTANPKVSIELHLSDAHVSLIEEGHDLAVRFGALKDSSLVARKLMDMRIVCCAAPEYLETHGHPNEPAALTTHNCLLQTTSSHIDQWEFQGPQKIYNVAVSGNFRANSPRAVANMAADGLGIGRVPLYTAQPFLDAGRLQLLFEAEEAKVLGLYAVYPPSRHLTARIRAVIDHLAAQF</sequence>
<dbReference type="GO" id="GO:0003700">
    <property type="term" value="F:DNA-binding transcription factor activity"/>
    <property type="evidence" value="ECO:0007669"/>
    <property type="project" value="InterPro"/>
</dbReference>
<dbReference type="FunFam" id="1.10.10.10:FF:000001">
    <property type="entry name" value="LysR family transcriptional regulator"/>
    <property type="match status" value="1"/>
</dbReference>
<evidence type="ECO:0000313" key="7">
    <source>
        <dbReference type="Proteomes" id="UP000244880"/>
    </source>
</evidence>